<dbReference type="PANTHER" id="PTHR19302:SF33">
    <property type="entry name" value="GAMMA-TUBULIN COMPLEX COMPONENT 5"/>
    <property type="match status" value="1"/>
</dbReference>
<keyword evidence="11" id="KW-1185">Reference proteome</keyword>
<dbReference type="Gene3D" id="1.20.120.1900">
    <property type="entry name" value="Gamma-tubulin complex, C-terminal domain"/>
    <property type="match status" value="1"/>
</dbReference>
<dbReference type="Pfam" id="PF04130">
    <property type="entry name" value="GCP_C_terminal"/>
    <property type="match status" value="1"/>
</dbReference>
<dbReference type="GO" id="GO:0000278">
    <property type="term" value="P:mitotic cell cycle"/>
    <property type="evidence" value="ECO:0007669"/>
    <property type="project" value="TreeGrafter"/>
</dbReference>
<dbReference type="RefSeq" id="XP_028466942.1">
    <property type="nucleotide sequence ID" value="XM_028614968.1"/>
</dbReference>
<feature type="domain" description="Gamma tubulin complex component C-terminal" evidence="7">
    <location>
        <begin position="549"/>
        <end position="871"/>
    </location>
</feature>
<dbReference type="InterPro" id="IPR059169">
    <property type="entry name" value="GCP5_N_ext"/>
</dbReference>
<dbReference type="GO" id="GO:0051011">
    <property type="term" value="F:microtubule minus-end binding"/>
    <property type="evidence" value="ECO:0007669"/>
    <property type="project" value="TreeGrafter"/>
</dbReference>
<evidence type="ECO:0000259" key="8">
    <source>
        <dbReference type="Pfam" id="PF14609"/>
    </source>
</evidence>
<evidence type="ECO:0000313" key="11">
    <source>
        <dbReference type="Proteomes" id="UP000272025"/>
    </source>
</evidence>
<feature type="region of interest" description="Disordered" evidence="6">
    <location>
        <begin position="1000"/>
        <end position="1024"/>
    </location>
</feature>
<feature type="compositionally biased region" description="Acidic residues" evidence="6">
    <location>
        <begin position="819"/>
        <end position="831"/>
    </location>
</feature>
<sequence length="1024" mass="116128">MTHLAKLSALTDELVELITATSSKVDRDRFNLYRESSIRSLRHHNFLRTNQFDVEERLDGLEERFRIQHREGLADALGQRLSSLALVPSKWHPEILHFLLEVADQPAQKSALAALDLLKEPDVDPGPRLTWEDIAKEDGWHGDPDLWRNVDYLDSSDDGLDDAKSATSRESEDTSLSALDTSHDRKPEDLQVATENHAALKAVRESQSWRLPRAEQGGTVPSRKVPVTEFQVIREVLFMLQGHPTSLFLENRLPDTKYQMANVAWETHRALSNWFAEAGRQLSVLRSFESKQQTSPLLQRFRSNVSTSLQSLDKHISTIQCRLVDAQEDTVVSLIAIQQELKPLLDPLYSLSNVVREQQEYPNIGAFRYLELLYHQIGAAQASDCTEGYQLLGRIFFDCFQVYLRPIRHWMEEGELIPGDKIFFVSESSAQLLRNQIWRDQFKLRRTSSGQLHVPNFLQPSAAKIFTAGKSIVVLKHLGWFERSRKQWTHPEPHLTFDAVCSAELGLAPFSELFGSAFHSWVQSKQHATSEALKQVLMESCRLQANADALERLYFMSDGAVADTYCQNLFARIDLLRTDWRDRYFLAGLAQESFSPCLDAHLVTSAMTPNAQRIDPVQARDSVRALLPMIGISYRLSWPVQIVLTDETLARYQAVFTFLLQIRRATSVLKRPRLLDKHTYDTDNGAENVDYYDLRFRFLWFCNCLQTYLATLVLAPSMEKLRRQFQEAHDVDTMIAVHSDLTKQVTDAACLGSKLDPIRDAILDVLDLAIRLAQEEARKDAQNAREKREFSRMSVMVASPLRGSPKTKGPGSSWRSQDGDGDDDHDHDDDGFASPAAGSSFREKSYIHSLREISADYNRHLRFICGGLRGAARASGKDAAVKWDMLAEMLEAGIPLIRGSTWIFPDFPTQKGPYIRSLNPCTSQRDRGNPRRVELYDRTPITSTPKQGLHAAGCGLEWGTVIRLDKNKDKGRVSANYHHKFTQLEAHGTERWRNGGSILGDVSPRNGPMNYVSTISPSVQKELT</sequence>
<dbReference type="GeneID" id="39583445"/>
<dbReference type="GO" id="GO:0000922">
    <property type="term" value="C:spindle pole"/>
    <property type="evidence" value="ECO:0007669"/>
    <property type="project" value="InterPro"/>
</dbReference>
<dbReference type="InterPro" id="IPR032797">
    <property type="entry name" value="Mod21_N"/>
</dbReference>
<evidence type="ECO:0000256" key="6">
    <source>
        <dbReference type="SAM" id="MobiDB-lite"/>
    </source>
</evidence>
<evidence type="ECO:0000256" key="3">
    <source>
        <dbReference type="ARBA" id="ARBA00022701"/>
    </source>
</evidence>
<accession>A0A3N2PXJ2</accession>
<feature type="domain" description="Gamma tubulin complex component protein N-terminal" evidence="9">
    <location>
        <begin position="233"/>
        <end position="539"/>
    </location>
</feature>
<dbReference type="CDD" id="cd22572">
    <property type="entry name" value="GCP5_NTD"/>
    <property type="match status" value="1"/>
</dbReference>
<dbReference type="InterPro" id="IPR041470">
    <property type="entry name" value="GCP_N"/>
</dbReference>
<dbReference type="Proteomes" id="UP000272025">
    <property type="component" value="Unassembled WGS sequence"/>
</dbReference>
<evidence type="ECO:0000259" key="9">
    <source>
        <dbReference type="Pfam" id="PF17681"/>
    </source>
</evidence>
<name>A0A3N2PXJ2_SODAK</name>
<proteinExistence type="inferred from homology"/>
<dbReference type="STRING" id="1314773.A0A3N2PXJ2"/>
<dbReference type="GO" id="GO:0005816">
    <property type="term" value="C:spindle pole body"/>
    <property type="evidence" value="ECO:0007669"/>
    <property type="project" value="UniProtKB-ARBA"/>
</dbReference>
<feature type="region of interest" description="Disordered" evidence="6">
    <location>
        <begin position="799"/>
        <end position="838"/>
    </location>
</feature>
<reference evidence="10 11" key="1">
    <citation type="journal article" date="2018" name="Mol. Ecol.">
        <title>The obligate alkalophilic soda-lake fungus Sodiomyces alkalinus has shifted to a protein diet.</title>
        <authorList>
            <person name="Grum-Grzhimaylo A.A."/>
            <person name="Falkoski D.L."/>
            <person name="van den Heuvel J."/>
            <person name="Valero-Jimenez C.A."/>
            <person name="Min B."/>
            <person name="Choi I.G."/>
            <person name="Lipzen A."/>
            <person name="Daum C.G."/>
            <person name="Aanen D.K."/>
            <person name="Tsang A."/>
            <person name="Henrissat B."/>
            <person name="Bilanenko E.N."/>
            <person name="de Vries R.P."/>
            <person name="van Kan J.A.L."/>
            <person name="Grigoriev I.V."/>
            <person name="Debets A.J.M."/>
        </authorList>
    </citation>
    <scope>NUCLEOTIDE SEQUENCE [LARGE SCALE GENOMIC DNA]</scope>
    <source>
        <strain evidence="10 11">F11</strain>
    </source>
</reference>
<evidence type="ECO:0000256" key="1">
    <source>
        <dbReference type="ARBA" id="ARBA00010337"/>
    </source>
</evidence>
<dbReference type="InterPro" id="IPR042241">
    <property type="entry name" value="GCP_C_sf"/>
</dbReference>
<comment type="subcellular location">
    <subcellularLocation>
        <location evidence="5">Cytoplasm</location>
        <location evidence="5">Cytoskeleton</location>
        <location evidence="5">Microtubule organizing center</location>
    </subcellularLocation>
</comment>
<dbReference type="GO" id="GO:0031122">
    <property type="term" value="P:cytoplasmic microtubule organization"/>
    <property type="evidence" value="ECO:0007669"/>
    <property type="project" value="TreeGrafter"/>
</dbReference>
<keyword evidence="4 5" id="KW-0206">Cytoskeleton</keyword>
<dbReference type="GO" id="GO:0051225">
    <property type="term" value="P:spindle assembly"/>
    <property type="evidence" value="ECO:0007669"/>
    <property type="project" value="TreeGrafter"/>
</dbReference>
<dbReference type="Pfam" id="PF17681">
    <property type="entry name" value="GCP_N_terminal"/>
    <property type="match status" value="1"/>
</dbReference>
<dbReference type="EMBL" id="ML119054">
    <property type="protein sequence ID" value="ROT39136.1"/>
    <property type="molecule type" value="Genomic_DNA"/>
</dbReference>
<gene>
    <name evidence="10" type="ORF">SODALDRAFT_378248</name>
</gene>
<protein>
    <recommendedName>
        <fullName evidence="5">Spindle pole body component</fullName>
    </recommendedName>
</protein>
<feature type="compositionally biased region" description="Basic and acidic residues" evidence="6">
    <location>
        <begin position="161"/>
        <end position="172"/>
    </location>
</feature>
<feature type="compositionally biased region" description="Polar residues" evidence="6">
    <location>
        <begin position="1011"/>
        <end position="1024"/>
    </location>
</feature>
<evidence type="ECO:0000256" key="4">
    <source>
        <dbReference type="ARBA" id="ARBA00023212"/>
    </source>
</evidence>
<dbReference type="GO" id="GO:0043015">
    <property type="term" value="F:gamma-tubulin binding"/>
    <property type="evidence" value="ECO:0007669"/>
    <property type="project" value="InterPro"/>
</dbReference>
<dbReference type="GO" id="GO:0000930">
    <property type="term" value="C:gamma-tubulin complex"/>
    <property type="evidence" value="ECO:0007669"/>
    <property type="project" value="UniProtKB-ARBA"/>
</dbReference>
<dbReference type="InterPro" id="IPR007259">
    <property type="entry name" value="GCP"/>
</dbReference>
<keyword evidence="3 5" id="KW-0493">Microtubule</keyword>
<dbReference type="PANTHER" id="PTHR19302">
    <property type="entry name" value="GAMMA TUBULIN COMPLEX PROTEIN"/>
    <property type="match status" value="1"/>
</dbReference>
<dbReference type="OrthoDB" id="66546at2759"/>
<comment type="similarity">
    <text evidence="1 5">Belongs to the TUBGCP family.</text>
</comment>
<organism evidence="10 11">
    <name type="scientific">Sodiomyces alkalinus (strain CBS 110278 / VKM F-3762 / F11)</name>
    <name type="common">Alkaliphilic filamentous fungus</name>
    <dbReference type="NCBI Taxonomy" id="1314773"/>
    <lineage>
        <taxon>Eukaryota</taxon>
        <taxon>Fungi</taxon>
        <taxon>Dikarya</taxon>
        <taxon>Ascomycota</taxon>
        <taxon>Pezizomycotina</taxon>
        <taxon>Sordariomycetes</taxon>
        <taxon>Hypocreomycetidae</taxon>
        <taxon>Glomerellales</taxon>
        <taxon>Plectosphaerellaceae</taxon>
        <taxon>Sodiomyces</taxon>
    </lineage>
</organism>
<evidence type="ECO:0000313" key="10">
    <source>
        <dbReference type="EMBL" id="ROT39136.1"/>
    </source>
</evidence>
<evidence type="ECO:0000259" key="7">
    <source>
        <dbReference type="Pfam" id="PF04130"/>
    </source>
</evidence>
<dbReference type="Pfam" id="PF14609">
    <property type="entry name" value="GCP5-Mod21_N"/>
    <property type="match status" value="1"/>
</dbReference>
<feature type="domain" description="Gamma-Tubulin ring complex non-core subunit mod21 N-terminal" evidence="8">
    <location>
        <begin position="67"/>
        <end position="158"/>
    </location>
</feature>
<keyword evidence="2 5" id="KW-0963">Cytoplasm</keyword>
<feature type="region of interest" description="Disordered" evidence="6">
    <location>
        <begin position="158"/>
        <end position="188"/>
    </location>
</feature>
<dbReference type="AlphaFoldDB" id="A0A3N2PXJ2"/>
<dbReference type="InterPro" id="IPR040457">
    <property type="entry name" value="GCP_C"/>
</dbReference>
<evidence type="ECO:0000256" key="5">
    <source>
        <dbReference type="RuleBase" id="RU363050"/>
    </source>
</evidence>
<evidence type="ECO:0000256" key="2">
    <source>
        <dbReference type="ARBA" id="ARBA00022490"/>
    </source>
</evidence>
<dbReference type="GO" id="GO:0051321">
    <property type="term" value="P:meiotic cell cycle"/>
    <property type="evidence" value="ECO:0007669"/>
    <property type="project" value="TreeGrafter"/>
</dbReference>
<dbReference type="GO" id="GO:0007020">
    <property type="term" value="P:microtubule nucleation"/>
    <property type="evidence" value="ECO:0007669"/>
    <property type="project" value="InterPro"/>
</dbReference>
<dbReference type="GO" id="GO:0005874">
    <property type="term" value="C:microtubule"/>
    <property type="evidence" value="ECO:0007669"/>
    <property type="project" value="UniProtKB-KW"/>
</dbReference>